<accession>A0ABU6JWP2</accession>
<evidence type="ECO:0000259" key="2">
    <source>
        <dbReference type="Pfam" id="PF18050"/>
    </source>
</evidence>
<dbReference type="InterPro" id="IPR041183">
    <property type="entry name" value="Cyclophilin-like"/>
</dbReference>
<evidence type="ECO:0000256" key="1">
    <source>
        <dbReference type="SAM" id="SignalP"/>
    </source>
</evidence>
<protein>
    <submittedName>
        <fullName evidence="3">Cyclophilin-like fold protein</fullName>
    </submittedName>
</protein>
<dbReference type="Pfam" id="PF18050">
    <property type="entry name" value="Cyclophil_like2"/>
    <property type="match status" value="1"/>
</dbReference>
<dbReference type="SUPFAM" id="SSF50891">
    <property type="entry name" value="Cyclophilin-like"/>
    <property type="match status" value="1"/>
</dbReference>
<evidence type="ECO:0000313" key="4">
    <source>
        <dbReference type="Proteomes" id="UP001309705"/>
    </source>
</evidence>
<organism evidence="3 4">
    <name type="scientific">Brenneria populi</name>
    <dbReference type="NCBI Taxonomy" id="1505588"/>
    <lineage>
        <taxon>Bacteria</taxon>
        <taxon>Pseudomonadati</taxon>
        <taxon>Pseudomonadota</taxon>
        <taxon>Gammaproteobacteria</taxon>
        <taxon>Enterobacterales</taxon>
        <taxon>Pectobacteriaceae</taxon>
        <taxon>Brenneria</taxon>
    </lineage>
</organism>
<name>A0ABU6JWP2_9GAMM</name>
<proteinExistence type="predicted"/>
<keyword evidence="4" id="KW-1185">Reference proteome</keyword>
<gene>
    <name evidence="3" type="ORF">VSX58_20315</name>
</gene>
<feature type="signal peptide" evidence="1">
    <location>
        <begin position="1"/>
        <end position="22"/>
    </location>
</feature>
<dbReference type="InterPro" id="IPR029000">
    <property type="entry name" value="Cyclophilin-like_dom_sf"/>
</dbReference>
<feature type="domain" description="Cyclophilin-like" evidence="2">
    <location>
        <begin position="49"/>
        <end position="157"/>
    </location>
</feature>
<keyword evidence="1" id="KW-0732">Signal</keyword>
<comment type="caution">
    <text evidence="3">The sequence shown here is derived from an EMBL/GenBank/DDBJ whole genome shotgun (WGS) entry which is preliminary data.</text>
</comment>
<sequence length="161" mass="17005">MMKIHFVVCLALSVCLANMAGAASSSESTLADSSTAISHASEQRVKVRIAIGSKMMTAELDDNPTARDFLSLLPLTVTLRDYSRAEKVSDALPRRLSEAGAPESAAGETGDIAYYAPWGNIAFYRGQGPDASGVIRIGKILSGSEALHQSGQISMTLSRAE</sequence>
<reference evidence="3 4" key="1">
    <citation type="journal article" date="2017" name="Int. J. Syst. Evol. Microbiol.">
        <title>Brenneria populi subsp. brevivirga subsp. nov. isolated from symptomatic bark of Populus x euramericana canker, and description of Brenneria populi subsp. populi subsp. nov.</title>
        <authorList>
            <person name="Zheng M.H."/>
            <person name="Piao C.G."/>
            <person name="Xue H."/>
            <person name="Guo M.W."/>
            <person name="Li Y."/>
        </authorList>
    </citation>
    <scope>NUCLEOTIDE SEQUENCE [LARGE SCALE GENOMIC DNA]</scope>
    <source>
        <strain evidence="3 4">D9-5</strain>
    </source>
</reference>
<dbReference type="Gene3D" id="2.40.100.20">
    <property type="match status" value="1"/>
</dbReference>
<dbReference type="RefSeq" id="WP_046878095.1">
    <property type="nucleotide sequence ID" value="NZ_JAYWTM010000032.1"/>
</dbReference>
<dbReference type="EMBL" id="JAYWTM010000032">
    <property type="protein sequence ID" value="MEC5344942.1"/>
    <property type="molecule type" value="Genomic_DNA"/>
</dbReference>
<evidence type="ECO:0000313" key="3">
    <source>
        <dbReference type="EMBL" id="MEC5344942.1"/>
    </source>
</evidence>
<dbReference type="Proteomes" id="UP001309705">
    <property type="component" value="Unassembled WGS sequence"/>
</dbReference>
<feature type="chain" id="PRO_5045333164" evidence="1">
    <location>
        <begin position="23"/>
        <end position="161"/>
    </location>
</feature>